<feature type="chain" id="PRO_5047242649" evidence="2">
    <location>
        <begin position="19"/>
        <end position="472"/>
    </location>
</feature>
<feature type="signal peptide" evidence="2">
    <location>
        <begin position="1"/>
        <end position="18"/>
    </location>
</feature>
<dbReference type="InterPro" id="IPR011047">
    <property type="entry name" value="Quinoprotein_ADH-like_sf"/>
</dbReference>
<protein>
    <submittedName>
        <fullName evidence="3">Uncharacterized protein</fullName>
    </submittedName>
</protein>
<keyword evidence="4" id="KW-1185">Reference proteome</keyword>
<dbReference type="EMBL" id="BAAAVS010000026">
    <property type="protein sequence ID" value="GAA3041559.1"/>
    <property type="molecule type" value="Genomic_DNA"/>
</dbReference>
<evidence type="ECO:0000256" key="1">
    <source>
        <dbReference type="SAM" id="MobiDB-lite"/>
    </source>
</evidence>
<dbReference type="RefSeq" id="WP_290707178.1">
    <property type="nucleotide sequence ID" value="NZ_BAAAVS010000026.1"/>
</dbReference>
<comment type="caution">
    <text evidence="3">The sequence shown here is derived from an EMBL/GenBank/DDBJ whole genome shotgun (WGS) entry which is preliminary data.</text>
</comment>
<evidence type="ECO:0000313" key="4">
    <source>
        <dbReference type="Proteomes" id="UP001501035"/>
    </source>
</evidence>
<dbReference type="PROSITE" id="PS51257">
    <property type="entry name" value="PROKAR_LIPOPROTEIN"/>
    <property type="match status" value="1"/>
</dbReference>
<name>A0ABP6LGU3_9ACTN</name>
<dbReference type="SUPFAM" id="SSF50998">
    <property type="entry name" value="Quinoprotein alcohol dehydrogenase-like"/>
    <property type="match status" value="1"/>
</dbReference>
<feature type="region of interest" description="Disordered" evidence="1">
    <location>
        <begin position="27"/>
        <end position="46"/>
    </location>
</feature>
<dbReference type="Gene3D" id="2.130.10.10">
    <property type="entry name" value="YVTN repeat-like/Quinoprotein amine dehydrogenase"/>
    <property type="match status" value="1"/>
</dbReference>
<accession>A0ABP6LGU3</accession>
<sequence length="472" mass="49274">MKSRLAQLGVLCVSAALATTGCSLIPSSDQATTSTTVQATSTPTTTRAPSTLRFAINPDTDSNRADNTVIGGPDAFAFYDWDGLKGGDMFSRRPDGAGATVFTEDGGVRVTFTPDRGEKAARGFALGIQQVPSAKALAVTAALVRLPADGLAAEKFEIQARVVDKKGKTIGSVAVDAVEDSGLDGVGLFGDTVVIRYDKDEKNPTGSGDIEYLAAIDLPSKRELWVNKPSTKDGGMSVGGSGDCSKSAVLGVFQSSVFDRSPDGDILYGDAAGMTAVDAKTGKPRWVKPNPRCFLGSPMPGGTYPYRVVTYNGESAYDLRGGKALAVNGVSYAIDRQRNLLAVSYVYRGSMSSKPTLIGGGPALQILDLTSGKALFELPGAEGLKHKTLSVLGAMDGKIWIQSGADVSVIEADTGKTAADSASLAALYGKSASGIPLYHGDKWMVLGSDPRRPKTFLWNSSGTFTLADVKRG</sequence>
<evidence type="ECO:0000256" key="2">
    <source>
        <dbReference type="SAM" id="SignalP"/>
    </source>
</evidence>
<evidence type="ECO:0000313" key="3">
    <source>
        <dbReference type="EMBL" id="GAA3041559.1"/>
    </source>
</evidence>
<gene>
    <name evidence="3" type="ORF">GCM10010528_22350</name>
</gene>
<reference evidence="4" key="1">
    <citation type="journal article" date="2019" name="Int. J. Syst. Evol. Microbiol.">
        <title>The Global Catalogue of Microorganisms (GCM) 10K type strain sequencing project: providing services to taxonomists for standard genome sequencing and annotation.</title>
        <authorList>
            <consortium name="The Broad Institute Genomics Platform"/>
            <consortium name="The Broad Institute Genome Sequencing Center for Infectious Disease"/>
            <person name="Wu L."/>
            <person name="Ma J."/>
        </authorList>
    </citation>
    <scope>NUCLEOTIDE SEQUENCE [LARGE SCALE GENOMIC DNA]</scope>
    <source>
        <strain evidence="4">JCM 14234</strain>
    </source>
</reference>
<keyword evidence="2" id="KW-0732">Signal</keyword>
<proteinExistence type="predicted"/>
<dbReference type="Proteomes" id="UP001501035">
    <property type="component" value="Unassembled WGS sequence"/>
</dbReference>
<organism evidence="3 4">
    <name type="scientific">Gordonia defluvii</name>
    <dbReference type="NCBI Taxonomy" id="283718"/>
    <lineage>
        <taxon>Bacteria</taxon>
        <taxon>Bacillati</taxon>
        <taxon>Actinomycetota</taxon>
        <taxon>Actinomycetes</taxon>
        <taxon>Mycobacteriales</taxon>
        <taxon>Gordoniaceae</taxon>
        <taxon>Gordonia</taxon>
    </lineage>
</organism>
<dbReference type="InterPro" id="IPR015943">
    <property type="entry name" value="WD40/YVTN_repeat-like_dom_sf"/>
</dbReference>